<evidence type="ECO:0008006" key="4">
    <source>
        <dbReference type="Google" id="ProtNLM"/>
    </source>
</evidence>
<evidence type="ECO:0000256" key="1">
    <source>
        <dbReference type="SAM" id="SignalP"/>
    </source>
</evidence>
<keyword evidence="3" id="KW-1185">Reference proteome</keyword>
<sequence>MKWFKILTLSFGLISPAIAAKSFQELNECKKEWKINLGIMHLDCLGVKGFSEKIFYSDLSFESAIEQLKIIKNGSRNKNISTEDRLLISFYSIHGIEGIKSFFLLNDIIVLIFDGGIQLYFIQGKNWKALTLSTS</sequence>
<feature type="signal peptide" evidence="1">
    <location>
        <begin position="1"/>
        <end position="19"/>
    </location>
</feature>
<accession>A0ABU9U4B8</accession>
<dbReference type="EMBL" id="JBBMQU010000022">
    <property type="protein sequence ID" value="MEM5551590.1"/>
    <property type="molecule type" value="Genomic_DNA"/>
</dbReference>
<dbReference type="Proteomes" id="UP001388366">
    <property type="component" value="Unassembled WGS sequence"/>
</dbReference>
<evidence type="ECO:0000313" key="3">
    <source>
        <dbReference type="Proteomes" id="UP001388366"/>
    </source>
</evidence>
<feature type="chain" id="PRO_5045649360" description="Nuclear transport factor 2 family protein" evidence="1">
    <location>
        <begin position="20"/>
        <end position="135"/>
    </location>
</feature>
<gene>
    <name evidence="2" type="ORF">WNY63_12700</name>
</gene>
<keyword evidence="1" id="KW-0732">Signal</keyword>
<reference evidence="2 3" key="1">
    <citation type="submission" date="2024-03" db="EMBL/GenBank/DDBJ databases">
        <title>Community enrichment and isolation of bacterial strains for fucoidan degradation.</title>
        <authorList>
            <person name="Sichert A."/>
        </authorList>
    </citation>
    <scope>NUCLEOTIDE SEQUENCE [LARGE SCALE GENOMIC DNA]</scope>
    <source>
        <strain evidence="2 3">AS81</strain>
    </source>
</reference>
<protein>
    <recommendedName>
        <fullName evidence="4">Nuclear transport factor 2 family protein</fullName>
    </recommendedName>
</protein>
<dbReference type="RefSeq" id="WP_342884034.1">
    <property type="nucleotide sequence ID" value="NZ_JBBMQU010000022.1"/>
</dbReference>
<name>A0ABU9U4B8_9GAMM</name>
<proteinExistence type="predicted"/>
<comment type="caution">
    <text evidence="2">The sequence shown here is derived from an EMBL/GenBank/DDBJ whole genome shotgun (WGS) entry which is preliminary data.</text>
</comment>
<evidence type="ECO:0000313" key="2">
    <source>
        <dbReference type="EMBL" id="MEM5551590.1"/>
    </source>
</evidence>
<organism evidence="2 3">
    <name type="scientific">Pseudoalteromonas neustonica</name>
    <dbReference type="NCBI Taxonomy" id="1840331"/>
    <lineage>
        <taxon>Bacteria</taxon>
        <taxon>Pseudomonadati</taxon>
        <taxon>Pseudomonadota</taxon>
        <taxon>Gammaproteobacteria</taxon>
        <taxon>Alteromonadales</taxon>
        <taxon>Pseudoalteromonadaceae</taxon>
        <taxon>Pseudoalteromonas</taxon>
    </lineage>
</organism>